<evidence type="ECO:0000259" key="7">
    <source>
        <dbReference type="PROSITE" id="PS50089"/>
    </source>
</evidence>
<dbReference type="SUPFAM" id="SSF50891">
    <property type="entry name" value="Cyclophilin-like"/>
    <property type="match status" value="1"/>
</dbReference>
<dbReference type="GO" id="GO:0008270">
    <property type="term" value="F:zinc ion binding"/>
    <property type="evidence" value="ECO:0007669"/>
    <property type="project" value="UniProtKB-KW"/>
</dbReference>
<feature type="compositionally biased region" description="Basic and acidic residues" evidence="5">
    <location>
        <begin position="194"/>
        <end position="210"/>
    </location>
</feature>
<evidence type="ECO:0000256" key="1">
    <source>
        <dbReference type="ARBA" id="ARBA00022723"/>
    </source>
</evidence>
<dbReference type="PROSITE" id="PS00518">
    <property type="entry name" value="ZF_RING_1"/>
    <property type="match status" value="1"/>
</dbReference>
<evidence type="ECO:0000256" key="3">
    <source>
        <dbReference type="ARBA" id="ARBA00022833"/>
    </source>
</evidence>
<protein>
    <submittedName>
        <fullName evidence="8">Peptidyl-prolyl cis-trans isomerase B-like 2</fullName>
    </submittedName>
</protein>
<dbReference type="InterPro" id="IPR001841">
    <property type="entry name" value="Znf_RING"/>
</dbReference>
<evidence type="ECO:0000313" key="9">
    <source>
        <dbReference type="Proteomes" id="UP000747542"/>
    </source>
</evidence>
<dbReference type="InterPro" id="IPR002130">
    <property type="entry name" value="Cyclophilin-type_PPIase_dom"/>
</dbReference>
<feature type="region of interest" description="Disordered" evidence="5">
    <location>
        <begin position="614"/>
        <end position="647"/>
    </location>
</feature>
<dbReference type="SUPFAM" id="SSF57850">
    <property type="entry name" value="RING/U-box"/>
    <property type="match status" value="1"/>
</dbReference>
<keyword evidence="2 4" id="KW-0863">Zinc-finger</keyword>
<keyword evidence="1" id="KW-0479">Metal-binding</keyword>
<keyword evidence="3" id="KW-0862">Zinc</keyword>
<keyword evidence="9" id="KW-1185">Reference proteome</keyword>
<evidence type="ECO:0000256" key="2">
    <source>
        <dbReference type="ARBA" id="ARBA00022771"/>
    </source>
</evidence>
<feature type="compositionally biased region" description="Basic and acidic residues" evidence="5">
    <location>
        <begin position="1"/>
        <end position="77"/>
    </location>
</feature>
<accession>A0A8J5K1J1</accession>
<dbReference type="InterPro" id="IPR013083">
    <property type="entry name" value="Znf_RING/FYVE/PHD"/>
</dbReference>
<feature type="domain" description="RING-type" evidence="7">
    <location>
        <begin position="517"/>
        <end position="560"/>
    </location>
</feature>
<evidence type="ECO:0000256" key="4">
    <source>
        <dbReference type="PROSITE-ProRule" id="PRU00175"/>
    </source>
</evidence>
<dbReference type="Proteomes" id="UP000747542">
    <property type="component" value="Unassembled WGS sequence"/>
</dbReference>
<gene>
    <name evidence="8" type="primary">Ppib-L2</name>
    <name evidence="8" type="ORF">Hamer_G002609</name>
</gene>
<keyword evidence="8" id="KW-0413">Isomerase</keyword>
<feature type="region of interest" description="Disordered" evidence="5">
    <location>
        <begin position="442"/>
        <end position="507"/>
    </location>
</feature>
<dbReference type="PROSITE" id="PS50089">
    <property type="entry name" value="ZF_RING_2"/>
    <property type="match status" value="1"/>
</dbReference>
<sequence>NEEPDVKENEEPDVKENEEPDVKENEEPDVKEIEEPDVKEIEEPDVKENEEPDVKKNEEPDVKEDKRHTFEENELNVKQDTGVSAKEVKDTDTKQVQEVIPKQGQGQGFGQVRTQHVALEEDPNQVEIKVMQNETDTNKDSMLQGTLQQHCHSQFAKIVEGKQEDKCNGKPIVEIDSKQSDKYAHKKAPHKHDNKQDEHFNAEQENKQQHQPKELVGVDHMPDHNQFTDHKNSEAKSTSIDIQQQNQGGHQFNKQVNSIQQVQKSGDHQDDGRESIGHWNDNQFNYMYLPSSMSSEQRGEDEEINWQQTSMQGAEQHSSSFLPHSENGKINSNGKAQHQRCIYNPNKYQHHINQKQVSQQDYSSNLTENIPEQIGHPVGKGDELQEKVLREYQGVVQNTQRDHHQQSSKHDNCESVNQGEMHFSQQNYKHHENQQGYLQQCDQAYPDSPNHHQPHHKDCTNAYYSPPPEYGRGSYGRRPRRGRGKSEYYQQQQHHQQQHHHRNQNSQGFSQSRLLTCGCCNEKYDLDFKHPRVLYCHHTFCTECIAYMYHMGTVYCYTCNKRTWRVTAPNNLPINQTLFGLMKEGICKPTVTVGESDQPVNQSYITKEDPIRGEQLCKPPKQRGKSIKTAQSDQVDSRRENLASSSSELPHDGRCVEYGIRIIAHCTTCQQWVCESCQKVDHNKKGCVLRPIKIALAEMKQNSVKKAHSTCDFLSKSVKDLQIYSDHLNVLLLSMRAAFQCFEKEYDSTKKALQEGTQNEKHLKDVELKLSSLTNLPNAIAGLQGLDNECDVAQRWMSSTLSRTISTGAVKGAAKDLLSITLQTLRTSTTDNGQVKQLVACQEKSSGKKFSHLTVNGGRIFLHCLTGTLTLKEARQLPLECFKSYLDGAASLTFFDLSWDGACQGQVYIRLTGDTVRGRQFLDLCTGEKGVSFQKTPFHRIWWKGHPGEHIWGGDYEQGDGSGGASVSNNSDIDKAGILGRAVPITAGLVAGRYEKKNVSSIFRIYTREAKGVIEEAAFGQVEFGLDVIQRAINQKNIKDVIISDCGVVLE</sequence>
<dbReference type="InterPro" id="IPR029000">
    <property type="entry name" value="Cyclophilin-like_dom_sf"/>
</dbReference>
<dbReference type="InterPro" id="IPR017907">
    <property type="entry name" value="Znf_RING_CS"/>
</dbReference>
<dbReference type="Gene3D" id="3.30.40.10">
    <property type="entry name" value="Zinc/RING finger domain, C3HC4 (zinc finger)"/>
    <property type="match status" value="1"/>
</dbReference>
<feature type="domain" description="PPIase cyclophilin-type" evidence="6">
    <location>
        <begin position="894"/>
        <end position="1048"/>
    </location>
</feature>
<feature type="non-terminal residue" evidence="8">
    <location>
        <position position="1"/>
    </location>
</feature>
<dbReference type="AlphaFoldDB" id="A0A8J5K1J1"/>
<dbReference type="PROSITE" id="PS50072">
    <property type="entry name" value="CSA_PPIASE_2"/>
    <property type="match status" value="1"/>
</dbReference>
<feature type="compositionally biased region" description="Polar residues" evidence="5">
    <location>
        <begin position="235"/>
        <end position="251"/>
    </location>
</feature>
<organism evidence="8 9">
    <name type="scientific">Homarus americanus</name>
    <name type="common">American lobster</name>
    <dbReference type="NCBI Taxonomy" id="6706"/>
    <lineage>
        <taxon>Eukaryota</taxon>
        <taxon>Metazoa</taxon>
        <taxon>Ecdysozoa</taxon>
        <taxon>Arthropoda</taxon>
        <taxon>Crustacea</taxon>
        <taxon>Multicrustacea</taxon>
        <taxon>Malacostraca</taxon>
        <taxon>Eumalacostraca</taxon>
        <taxon>Eucarida</taxon>
        <taxon>Decapoda</taxon>
        <taxon>Pleocyemata</taxon>
        <taxon>Astacidea</taxon>
        <taxon>Nephropoidea</taxon>
        <taxon>Nephropidae</taxon>
        <taxon>Homarus</taxon>
    </lineage>
</organism>
<reference evidence="8" key="1">
    <citation type="journal article" date="2021" name="Sci. Adv.">
        <title>The American lobster genome reveals insights on longevity, neural, and immune adaptations.</title>
        <authorList>
            <person name="Polinski J.M."/>
            <person name="Zimin A.V."/>
            <person name="Clark K.F."/>
            <person name="Kohn A.B."/>
            <person name="Sadowski N."/>
            <person name="Timp W."/>
            <person name="Ptitsyn A."/>
            <person name="Khanna P."/>
            <person name="Romanova D.Y."/>
            <person name="Williams P."/>
            <person name="Greenwood S.J."/>
            <person name="Moroz L.L."/>
            <person name="Walt D.R."/>
            <person name="Bodnar A.G."/>
        </authorList>
    </citation>
    <scope>NUCLEOTIDE SEQUENCE</scope>
    <source>
        <strain evidence="8">GMGI-L3</strain>
    </source>
</reference>
<proteinExistence type="predicted"/>
<feature type="compositionally biased region" description="Basic and acidic residues" evidence="5">
    <location>
        <begin position="162"/>
        <end position="183"/>
    </location>
</feature>
<feature type="region of interest" description="Disordered" evidence="5">
    <location>
        <begin position="229"/>
        <end position="251"/>
    </location>
</feature>
<feature type="compositionally biased region" description="Basic residues" evidence="5">
    <location>
        <begin position="184"/>
        <end position="193"/>
    </location>
</feature>
<dbReference type="Gene3D" id="2.40.100.10">
    <property type="entry name" value="Cyclophilin-like"/>
    <property type="match status" value="1"/>
</dbReference>
<dbReference type="EMBL" id="JAHLQT010020073">
    <property type="protein sequence ID" value="KAG7168527.1"/>
    <property type="molecule type" value="Genomic_DNA"/>
</dbReference>
<name>A0A8J5K1J1_HOMAM</name>
<dbReference type="GO" id="GO:0003755">
    <property type="term" value="F:peptidyl-prolyl cis-trans isomerase activity"/>
    <property type="evidence" value="ECO:0007669"/>
    <property type="project" value="InterPro"/>
</dbReference>
<feature type="region of interest" description="Disordered" evidence="5">
    <location>
        <begin position="162"/>
        <end position="210"/>
    </location>
</feature>
<evidence type="ECO:0000313" key="8">
    <source>
        <dbReference type="EMBL" id="KAG7168527.1"/>
    </source>
</evidence>
<evidence type="ECO:0000256" key="5">
    <source>
        <dbReference type="SAM" id="MobiDB-lite"/>
    </source>
</evidence>
<evidence type="ECO:0000259" key="6">
    <source>
        <dbReference type="PROSITE" id="PS50072"/>
    </source>
</evidence>
<comment type="caution">
    <text evidence="8">The sequence shown here is derived from an EMBL/GenBank/DDBJ whole genome shotgun (WGS) entry which is preliminary data.</text>
</comment>
<feature type="region of interest" description="Disordered" evidence="5">
    <location>
        <begin position="1"/>
        <end position="93"/>
    </location>
</feature>